<comment type="caution">
    <text evidence="1">The sequence shown here is derived from an EMBL/GenBank/DDBJ whole genome shotgun (WGS) entry which is preliminary data.</text>
</comment>
<reference evidence="1 2" key="1">
    <citation type="submission" date="2024-09" db="EMBL/GenBank/DDBJ databases">
        <title>Genomes of Rahnella.</title>
        <authorList>
            <person name="Mnguni F.C."/>
            <person name="Shin G.Y."/>
            <person name="Coutinho T."/>
        </authorList>
    </citation>
    <scope>NUCLEOTIDE SEQUENCE [LARGE SCALE GENOMIC DNA]</scope>
    <source>
        <strain evidence="1 2">20WA0057</strain>
    </source>
</reference>
<evidence type="ECO:0000313" key="1">
    <source>
        <dbReference type="EMBL" id="MFD3225184.1"/>
    </source>
</evidence>
<protein>
    <submittedName>
        <fullName evidence="1">Uncharacterized protein</fullName>
    </submittedName>
</protein>
<keyword evidence="2" id="KW-1185">Reference proteome</keyword>
<proteinExistence type="predicted"/>
<sequence>MPEKQQYSKLNSMLLKRKMMKVIDPKCVDQEPANPLYVYEVIRQAAGNYKLVNIMDPQRTLVPNGGGWVFAIMDDAPGAVICGKADYQNVHGHTSLTGICEHKKGGVIIERERGVYFAGELVFSAGRLTRWTNGSGHFAPSRSLAFSNLLAPVRLTLPIHLFRPEDA</sequence>
<accession>A0ABW6CEI4</accession>
<dbReference type="RefSeq" id="WP_041673134.1">
    <property type="nucleotide sequence ID" value="NC_015061.1"/>
</dbReference>
<evidence type="ECO:0000313" key="2">
    <source>
        <dbReference type="Proteomes" id="UP001598201"/>
    </source>
</evidence>
<organism evidence="1 2">
    <name type="scientific">Rahnella sp. (strain Y9602)</name>
    <dbReference type="NCBI Taxonomy" id="2703885"/>
    <lineage>
        <taxon>Bacteria</taxon>
        <taxon>Pseudomonadati</taxon>
        <taxon>Pseudomonadota</taxon>
        <taxon>Gammaproteobacteria</taxon>
        <taxon>Enterobacterales</taxon>
        <taxon>Yersiniaceae</taxon>
        <taxon>Rahnella</taxon>
    </lineage>
</organism>
<gene>
    <name evidence="1" type="ORF">ACFPK4_16715</name>
</gene>
<name>A0ABW6CEI4_RAHSY</name>
<dbReference type="Proteomes" id="UP001598201">
    <property type="component" value="Unassembled WGS sequence"/>
</dbReference>
<dbReference type="EMBL" id="JBHUCJ010000043">
    <property type="protein sequence ID" value="MFD3225184.1"/>
    <property type="molecule type" value="Genomic_DNA"/>
</dbReference>